<proteinExistence type="predicted"/>
<dbReference type="PANTHER" id="PTHR44259:SF37">
    <property type="entry name" value="DUF1618 DOMAIN-CONTAINING PROTEIN"/>
    <property type="match status" value="1"/>
</dbReference>
<dbReference type="AlphaFoldDB" id="A0ABD3ASF1"/>
<gene>
    <name evidence="2" type="ORF">ACH5RR_002598</name>
</gene>
<organism evidence="2 3">
    <name type="scientific">Cinchona calisaya</name>
    <dbReference type="NCBI Taxonomy" id="153742"/>
    <lineage>
        <taxon>Eukaryota</taxon>
        <taxon>Viridiplantae</taxon>
        <taxon>Streptophyta</taxon>
        <taxon>Embryophyta</taxon>
        <taxon>Tracheophyta</taxon>
        <taxon>Spermatophyta</taxon>
        <taxon>Magnoliopsida</taxon>
        <taxon>eudicotyledons</taxon>
        <taxon>Gunneridae</taxon>
        <taxon>Pentapetalae</taxon>
        <taxon>asterids</taxon>
        <taxon>lamiids</taxon>
        <taxon>Gentianales</taxon>
        <taxon>Rubiaceae</taxon>
        <taxon>Cinchonoideae</taxon>
        <taxon>Cinchoneae</taxon>
        <taxon>Cinchona</taxon>
    </lineage>
</organism>
<feature type="domain" description="KIB1-4 beta-propeller" evidence="1">
    <location>
        <begin position="163"/>
        <end position="505"/>
    </location>
</feature>
<sequence length="544" mass="61989">MMSLISKRLVSSQARQVGELWRKRNIITNRCPAAAGGLLHSKSNLRGFSSQLEMSKKKTDDQLEDGCRPEEDAFDKLEISKTEELKGFPCLFVPFGFDMNEDTGRIIYTNTYDWFLYLGTGDNVDLWSEDDPGRYHFLNIANKKLVNLEKNMRTMWRGRYLSPDDSKCIGSSKGWLAFMNKHHGSLYLFNPLIPVDSFSYPFIPLPPIETLPTVLSKVSQKRPPFSLRKPKFYGSGLTFISLERKEQFSCSVGATFTCTKQIAPVSSEELSKSFIKKVVLSSSPTPFPSMITSGGCSDDTVVMIIHGYNNESQLAFCRLGDETWTALNGPRTSYQDITYFSKDQKFYALSKSDHIEAWDLRSSSSSSSFTLVKSEYPSYAHSDSHQGDQEKRAQLGRKKYLVDSGGDLLLVIRYFQTFKSDVPERNYNHRWTRCFDVFKLDIGTNKWVKIKGSLGGRTLFVGTNECFSVFAPDYPGLRQDSIYFTCVDAEVVDQANNNYIQHVYDLGKGGAYDLGVFSLKHQEIDVLYHDEFRKIRPHPVWIFP</sequence>
<name>A0ABD3ASF1_9GENT</name>
<evidence type="ECO:0000313" key="2">
    <source>
        <dbReference type="EMBL" id="KAL3534137.1"/>
    </source>
</evidence>
<evidence type="ECO:0000259" key="1">
    <source>
        <dbReference type="Pfam" id="PF03478"/>
    </source>
</evidence>
<evidence type="ECO:0000313" key="3">
    <source>
        <dbReference type="Proteomes" id="UP001630127"/>
    </source>
</evidence>
<dbReference type="InterPro" id="IPR050942">
    <property type="entry name" value="F-box_BR-signaling"/>
</dbReference>
<comment type="caution">
    <text evidence="2">The sequence shown here is derived from an EMBL/GenBank/DDBJ whole genome shotgun (WGS) entry which is preliminary data.</text>
</comment>
<dbReference type="Proteomes" id="UP001630127">
    <property type="component" value="Unassembled WGS sequence"/>
</dbReference>
<dbReference type="PANTHER" id="PTHR44259">
    <property type="entry name" value="OS07G0183000 PROTEIN-RELATED"/>
    <property type="match status" value="1"/>
</dbReference>
<dbReference type="Pfam" id="PF03478">
    <property type="entry name" value="Beta-prop_KIB1-4"/>
    <property type="match status" value="1"/>
</dbReference>
<protein>
    <recommendedName>
        <fullName evidence="1">KIB1-4 beta-propeller domain-containing protein</fullName>
    </recommendedName>
</protein>
<reference evidence="2 3" key="1">
    <citation type="submission" date="2024-11" db="EMBL/GenBank/DDBJ databases">
        <title>A near-complete genome assembly of Cinchona calisaya.</title>
        <authorList>
            <person name="Lian D.C."/>
            <person name="Zhao X.W."/>
            <person name="Wei L."/>
        </authorList>
    </citation>
    <scope>NUCLEOTIDE SEQUENCE [LARGE SCALE GENOMIC DNA]</scope>
    <source>
        <tissue evidence="2">Nenye</tissue>
    </source>
</reference>
<accession>A0ABD3ASF1</accession>
<dbReference type="EMBL" id="JBJUIK010000002">
    <property type="protein sequence ID" value="KAL3534137.1"/>
    <property type="molecule type" value="Genomic_DNA"/>
</dbReference>
<dbReference type="InterPro" id="IPR005174">
    <property type="entry name" value="KIB1-4_b-propeller"/>
</dbReference>
<keyword evidence="3" id="KW-1185">Reference proteome</keyword>